<keyword evidence="1" id="KW-0560">Oxidoreductase</keyword>
<gene>
    <name evidence="2" type="ORF">LX83_001172</name>
</gene>
<proteinExistence type="predicted"/>
<dbReference type="PANTHER" id="PTHR47534">
    <property type="entry name" value="YALI0E05731P"/>
    <property type="match status" value="1"/>
</dbReference>
<dbReference type="Pfam" id="PF00106">
    <property type="entry name" value="adh_short"/>
    <property type="match status" value="1"/>
</dbReference>
<dbReference type="Proteomes" id="UP001206128">
    <property type="component" value="Unassembled WGS sequence"/>
</dbReference>
<dbReference type="InterPro" id="IPR052228">
    <property type="entry name" value="Sec_Metab_Biosynth_Oxidored"/>
</dbReference>
<sequence>MKTFVVSGGTDGIGKAVALTYLRRGDQVAIIGRSAEKGAAFLADAARLGAADRAHFLPADLSLVSENRKAVDQIRSRFSTVDALVLCARHYRSTRLVTAEGFEHTFALFYLSRFVLSYELLDLLDAADNPVIMNVCGPGADTGQVRWHDLNFETDYHGLAALAHGGLLNDLLGVGFAQRRPAHRARYVLFHPGTVSTSFSGQYTPDMAAQIEAMRSTATPVAAAVVPILALLDQPPTEPLSAFVRGEPIGLAGPSFNQAAAQRLYAETRTMLSS</sequence>
<reference evidence="2" key="1">
    <citation type="submission" date="2022-06" db="EMBL/GenBank/DDBJ databases">
        <title>Genomic Encyclopedia of Archaeal and Bacterial Type Strains, Phase II (KMG-II): from individual species to whole genera.</title>
        <authorList>
            <person name="Goeker M."/>
        </authorList>
    </citation>
    <scope>NUCLEOTIDE SEQUENCE</scope>
    <source>
        <strain evidence="2">DSM 43935</strain>
    </source>
</reference>
<organism evidence="2 3">
    <name type="scientific">Goodfellowiella coeruleoviolacea</name>
    <dbReference type="NCBI Taxonomy" id="334858"/>
    <lineage>
        <taxon>Bacteria</taxon>
        <taxon>Bacillati</taxon>
        <taxon>Actinomycetota</taxon>
        <taxon>Actinomycetes</taxon>
        <taxon>Pseudonocardiales</taxon>
        <taxon>Pseudonocardiaceae</taxon>
        <taxon>Goodfellowiella</taxon>
    </lineage>
</organism>
<dbReference type="EMBL" id="JAMTCK010000002">
    <property type="protein sequence ID" value="MCP2164332.1"/>
    <property type="molecule type" value="Genomic_DNA"/>
</dbReference>
<evidence type="ECO:0000313" key="3">
    <source>
        <dbReference type="Proteomes" id="UP001206128"/>
    </source>
</evidence>
<dbReference type="GO" id="GO:0016491">
    <property type="term" value="F:oxidoreductase activity"/>
    <property type="evidence" value="ECO:0007669"/>
    <property type="project" value="UniProtKB-KW"/>
</dbReference>
<comment type="caution">
    <text evidence="2">The sequence shown here is derived from an EMBL/GenBank/DDBJ whole genome shotgun (WGS) entry which is preliminary data.</text>
</comment>
<dbReference type="AlphaFoldDB" id="A0AAE3KEW9"/>
<dbReference type="SUPFAM" id="SSF51735">
    <property type="entry name" value="NAD(P)-binding Rossmann-fold domains"/>
    <property type="match status" value="1"/>
</dbReference>
<dbReference type="InterPro" id="IPR002347">
    <property type="entry name" value="SDR_fam"/>
</dbReference>
<evidence type="ECO:0000313" key="2">
    <source>
        <dbReference type="EMBL" id="MCP2164332.1"/>
    </source>
</evidence>
<name>A0AAE3KEW9_9PSEU</name>
<keyword evidence="3" id="KW-1185">Reference proteome</keyword>
<accession>A0AAE3KEW9</accession>
<dbReference type="Gene3D" id="3.40.50.720">
    <property type="entry name" value="NAD(P)-binding Rossmann-like Domain"/>
    <property type="match status" value="1"/>
</dbReference>
<evidence type="ECO:0000256" key="1">
    <source>
        <dbReference type="ARBA" id="ARBA00023002"/>
    </source>
</evidence>
<protein>
    <submittedName>
        <fullName evidence="2">NAD(P)-dependent dehydrogenase, short-chain alcohol dehydrogenase family</fullName>
    </submittedName>
</protein>
<dbReference type="PANTHER" id="PTHR47534:SF3">
    <property type="entry name" value="ALCOHOL DEHYDROGENASE-LIKE C-TERMINAL DOMAIN-CONTAINING PROTEIN"/>
    <property type="match status" value="1"/>
</dbReference>
<dbReference type="InterPro" id="IPR036291">
    <property type="entry name" value="NAD(P)-bd_dom_sf"/>
</dbReference>
<dbReference type="RefSeq" id="WP_253767842.1">
    <property type="nucleotide sequence ID" value="NZ_JAMTCK010000002.1"/>
</dbReference>